<dbReference type="InterPro" id="IPR037171">
    <property type="entry name" value="NagB/RpiA_transferase-like"/>
</dbReference>
<dbReference type="STRING" id="571298.SAMN04488026_1008116"/>
<dbReference type="GO" id="GO:0042802">
    <property type="term" value="F:identical protein binding"/>
    <property type="evidence" value="ECO:0007669"/>
    <property type="project" value="TreeGrafter"/>
</dbReference>
<dbReference type="Pfam" id="PF01182">
    <property type="entry name" value="Glucosamine_iso"/>
    <property type="match status" value="1"/>
</dbReference>
<dbReference type="PANTHER" id="PTHR11280">
    <property type="entry name" value="GLUCOSAMINE-6-PHOSPHATE ISOMERASE"/>
    <property type="match status" value="1"/>
</dbReference>
<dbReference type="GO" id="GO:0019262">
    <property type="term" value="P:N-acetylneuraminate catabolic process"/>
    <property type="evidence" value="ECO:0007669"/>
    <property type="project" value="TreeGrafter"/>
</dbReference>
<dbReference type="GO" id="GO:0005975">
    <property type="term" value="P:carbohydrate metabolic process"/>
    <property type="evidence" value="ECO:0007669"/>
    <property type="project" value="InterPro"/>
</dbReference>
<evidence type="ECO:0000313" key="4">
    <source>
        <dbReference type="EMBL" id="SDI89442.1"/>
    </source>
</evidence>
<dbReference type="GO" id="GO:0005737">
    <property type="term" value="C:cytoplasm"/>
    <property type="evidence" value="ECO:0007669"/>
    <property type="project" value="TreeGrafter"/>
</dbReference>
<evidence type="ECO:0000256" key="1">
    <source>
        <dbReference type="ARBA" id="ARBA00022801"/>
    </source>
</evidence>
<organism evidence="4 5">
    <name type="scientific">Aliiruegeria lutimaris</name>
    <dbReference type="NCBI Taxonomy" id="571298"/>
    <lineage>
        <taxon>Bacteria</taxon>
        <taxon>Pseudomonadati</taxon>
        <taxon>Pseudomonadota</taxon>
        <taxon>Alphaproteobacteria</taxon>
        <taxon>Rhodobacterales</taxon>
        <taxon>Roseobacteraceae</taxon>
        <taxon>Aliiruegeria</taxon>
    </lineage>
</organism>
<name>A0A1G8PAE8_9RHOB</name>
<keyword evidence="5" id="KW-1185">Reference proteome</keyword>
<dbReference type="RefSeq" id="WP_093151550.1">
    <property type="nucleotide sequence ID" value="NZ_FNEK01000008.1"/>
</dbReference>
<dbReference type="SUPFAM" id="SSF100950">
    <property type="entry name" value="NagB/RpiA/CoA transferase-like"/>
    <property type="match status" value="1"/>
</dbReference>
<dbReference type="AlphaFoldDB" id="A0A1G8PAE8"/>
<feature type="domain" description="Glucosamine/galactosamine-6-phosphate isomerase" evidence="3">
    <location>
        <begin position="10"/>
        <end position="225"/>
    </location>
</feature>
<dbReference type="CDD" id="cd01399">
    <property type="entry name" value="GlcN6P_deaminase"/>
    <property type="match status" value="1"/>
</dbReference>
<dbReference type="Proteomes" id="UP000199382">
    <property type="component" value="Unassembled WGS sequence"/>
</dbReference>
<sequence>MKVLIHNSAELAQQAVADILTARILAHPASVIGLATGGTMEVVYDRLIRAIAREAVPVRDLVTFNLDEYWGLAPAHPASYRSYMNARLFGPAGIPLERTFLPVADAADPAAESDAYELRIREAGGIDLQLLGIGQNGHIGFNEPTSSLASRTRLKTLTQSTRKANQQYFGADEATPEYAITMGIGTILDARECLLLATGSNKAEAVSRMIEGPLGAHCPASALQLHPKATIILDADAASALELREYYQHVHPDGIDRQPTHG</sequence>
<reference evidence="4 5" key="1">
    <citation type="submission" date="2016-10" db="EMBL/GenBank/DDBJ databases">
        <authorList>
            <person name="de Groot N.N."/>
        </authorList>
    </citation>
    <scope>NUCLEOTIDE SEQUENCE [LARGE SCALE GENOMIC DNA]</scope>
    <source>
        <strain evidence="4 5">DSM 25294</strain>
    </source>
</reference>
<protein>
    <recommendedName>
        <fullName evidence="2">Glucosamine-6-phosphate deaminase</fullName>
        <ecNumber evidence="2">3.5.99.6</ecNumber>
    </recommendedName>
</protein>
<dbReference type="InterPro" id="IPR018321">
    <property type="entry name" value="Glucosamine6P_isomerase_CS"/>
</dbReference>
<dbReference type="PANTHER" id="PTHR11280:SF5">
    <property type="entry name" value="GLUCOSAMINE-6-PHOSPHATE ISOMERASE"/>
    <property type="match status" value="1"/>
</dbReference>
<keyword evidence="1" id="KW-0378">Hydrolase</keyword>
<dbReference type="OrthoDB" id="9791139at2"/>
<dbReference type="GO" id="GO:0004342">
    <property type="term" value="F:glucosamine-6-phosphate deaminase activity"/>
    <property type="evidence" value="ECO:0007669"/>
    <property type="project" value="UniProtKB-UniRule"/>
</dbReference>
<dbReference type="InterPro" id="IPR004547">
    <property type="entry name" value="Glucosamine6P_isomerase"/>
</dbReference>
<dbReference type="InterPro" id="IPR006148">
    <property type="entry name" value="Glc/Gal-6P_isomerase"/>
</dbReference>
<proteinExistence type="predicted"/>
<accession>A0A1G8PAE8</accession>
<dbReference type="EC" id="3.5.99.6" evidence="2"/>
<dbReference type="GO" id="GO:0006043">
    <property type="term" value="P:glucosamine catabolic process"/>
    <property type="evidence" value="ECO:0007669"/>
    <property type="project" value="TreeGrafter"/>
</dbReference>
<evidence type="ECO:0000259" key="3">
    <source>
        <dbReference type="Pfam" id="PF01182"/>
    </source>
</evidence>
<evidence type="ECO:0000256" key="2">
    <source>
        <dbReference type="NCBIfam" id="TIGR00502"/>
    </source>
</evidence>
<dbReference type="NCBIfam" id="TIGR00502">
    <property type="entry name" value="nagB"/>
    <property type="match status" value="1"/>
</dbReference>
<gene>
    <name evidence="4" type="ORF">SAMN04488026_1008116</name>
</gene>
<dbReference type="PROSITE" id="PS01161">
    <property type="entry name" value="GLC_GALNAC_ISOMERASE"/>
    <property type="match status" value="1"/>
</dbReference>
<evidence type="ECO:0000313" key="5">
    <source>
        <dbReference type="Proteomes" id="UP000199382"/>
    </source>
</evidence>
<dbReference type="Gene3D" id="3.40.50.1360">
    <property type="match status" value="1"/>
</dbReference>
<dbReference type="GO" id="GO:0006046">
    <property type="term" value="P:N-acetylglucosamine catabolic process"/>
    <property type="evidence" value="ECO:0007669"/>
    <property type="project" value="UniProtKB-UniRule"/>
</dbReference>
<dbReference type="EMBL" id="FNEK01000008">
    <property type="protein sequence ID" value="SDI89442.1"/>
    <property type="molecule type" value="Genomic_DNA"/>
</dbReference>